<evidence type="ECO:0000256" key="7">
    <source>
        <dbReference type="PROSITE-ProRule" id="PRU00042"/>
    </source>
</evidence>
<evidence type="ECO:0000313" key="13">
    <source>
        <dbReference type="Proteomes" id="UP000694920"/>
    </source>
</evidence>
<feature type="domain" description="C2H2-type" evidence="11">
    <location>
        <begin position="563"/>
        <end position="590"/>
    </location>
</feature>
<dbReference type="GO" id="GO:0008270">
    <property type="term" value="F:zinc ion binding"/>
    <property type="evidence" value="ECO:0007669"/>
    <property type="project" value="UniProtKB-UniRule"/>
</dbReference>
<evidence type="ECO:0000256" key="3">
    <source>
        <dbReference type="ARBA" id="ARBA00022737"/>
    </source>
</evidence>
<feature type="binding site" evidence="8">
    <location>
        <position position="16"/>
    </location>
    <ligand>
        <name>Zn(2+)</name>
        <dbReference type="ChEBI" id="CHEBI:29105"/>
    </ligand>
</feature>
<dbReference type="Gene3D" id="3.30.160.60">
    <property type="entry name" value="Classic Zinc Finger"/>
    <property type="match status" value="4"/>
</dbReference>
<dbReference type="PANTHER" id="PTHR16515:SF66">
    <property type="entry name" value="C2H2-TYPE DOMAIN-CONTAINING PROTEIN"/>
    <property type="match status" value="1"/>
</dbReference>
<feature type="compositionally biased region" description="Basic and acidic residues" evidence="10">
    <location>
        <begin position="108"/>
        <end position="124"/>
    </location>
</feature>
<feature type="domain" description="C2H2-type" evidence="11">
    <location>
        <begin position="591"/>
        <end position="614"/>
    </location>
</feature>
<dbReference type="GeneID" id="107266262"/>
<keyword evidence="2 8" id="KW-0479">Metal-binding</keyword>
<dbReference type="InterPro" id="IPR050331">
    <property type="entry name" value="Zinc_finger"/>
</dbReference>
<proteinExistence type="predicted"/>
<comment type="subcellular location">
    <subcellularLocation>
        <location evidence="1">Nucleus</location>
    </subcellularLocation>
</comment>
<dbReference type="SUPFAM" id="SSF57667">
    <property type="entry name" value="beta-beta-alpha zinc fingers"/>
    <property type="match status" value="3"/>
</dbReference>
<evidence type="ECO:0000256" key="6">
    <source>
        <dbReference type="ARBA" id="ARBA00023242"/>
    </source>
</evidence>
<feature type="compositionally biased region" description="Polar residues" evidence="10">
    <location>
        <begin position="127"/>
        <end position="141"/>
    </location>
</feature>
<feature type="binding site" evidence="8">
    <location>
        <position position="62"/>
    </location>
    <ligand>
        <name>Zn(2+)</name>
        <dbReference type="ChEBI" id="CHEBI:29105"/>
    </ligand>
</feature>
<dbReference type="PROSITE" id="PS00028">
    <property type="entry name" value="ZINC_FINGER_C2H2_1"/>
    <property type="match status" value="5"/>
</dbReference>
<feature type="domain" description="C2H2-type" evidence="11">
    <location>
        <begin position="535"/>
        <end position="562"/>
    </location>
</feature>
<feature type="region of interest" description="Disordered" evidence="10">
    <location>
        <begin position="108"/>
        <end position="151"/>
    </location>
</feature>
<keyword evidence="6" id="KW-0539">Nucleus</keyword>
<evidence type="ECO:0000256" key="9">
    <source>
        <dbReference type="SAM" id="Coils"/>
    </source>
</evidence>
<keyword evidence="9" id="KW-0175">Coiled coil</keyword>
<evidence type="ECO:0000256" key="2">
    <source>
        <dbReference type="ARBA" id="ARBA00022723"/>
    </source>
</evidence>
<keyword evidence="4 7" id="KW-0863">Zinc-finger</keyword>
<dbReference type="SMART" id="SM00355">
    <property type="entry name" value="ZnF_C2H2"/>
    <property type="match status" value="5"/>
</dbReference>
<dbReference type="Proteomes" id="UP000694920">
    <property type="component" value="Unplaced"/>
</dbReference>
<dbReference type="Pfam" id="PF00096">
    <property type="entry name" value="zf-C2H2"/>
    <property type="match status" value="4"/>
</dbReference>
<dbReference type="Gene3D" id="3.40.1800.20">
    <property type="match status" value="1"/>
</dbReference>
<protein>
    <submittedName>
        <fullName evidence="14">Zinc finger protein 853</fullName>
    </submittedName>
</protein>
<dbReference type="SUPFAM" id="SSF57716">
    <property type="entry name" value="Glucocorticoid receptor-like (DNA-binding domain)"/>
    <property type="match status" value="1"/>
</dbReference>
<evidence type="ECO:0000256" key="1">
    <source>
        <dbReference type="ARBA" id="ARBA00004123"/>
    </source>
</evidence>
<evidence type="ECO:0000256" key="5">
    <source>
        <dbReference type="ARBA" id="ARBA00022833"/>
    </source>
</evidence>
<feature type="compositionally biased region" description="Low complexity" evidence="10">
    <location>
        <begin position="142"/>
        <end position="151"/>
    </location>
</feature>
<feature type="coiled-coil region" evidence="9">
    <location>
        <begin position="285"/>
        <end position="322"/>
    </location>
</feature>
<dbReference type="InterPro" id="IPR013087">
    <property type="entry name" value="Znf_C2H2_type"/>
</dbReference>
<feature type="compositionally biased region" description="Polar residues" evidence="10">
    <location>
        <begin position="692"/>
        <end position="704"/>
    </location>
</feature>
<dbReference type="Pfam" id="PF07776">
    <property type="entry name" value="zf-AD"/>
    <property type="match status" value="1"/>
</dbReference>
<evidence type="ECO:0000313" key="14">
    <source>
        <dbReference type="RefSeq" id="XP_015592053.1"/>
    </source>
</evidence>
<evidence type="ECO:0000259" key="11">
    <source>
        <dbReference type="PROSITE" id="PS50157"/>
    </source>
</evidence>
<dbReference type="PROSITE" id="PS51915">
    <property type="entry name" value="ZAD"/>
    <property type="match status" value="1"/>
</dbReference>
<organism evidence="13 14">
    <name type="scientific">Cephus cinctus</name>
    <name type="common">Wheat stem sawfly</name>
    <dbReference type="NCBI Taxonomy" id="211228"/>
    <lineage>
        <taxon>Eukaryota</taxon>
        <taxon>Metazoa</taxon>
        <taxon>Ecdysozoa</taxon>
        <taxon>Arthropoda</taxon>
        <taxon>Hexapoda</taxon>
        <taxon>Insecta</taxon>
        <taxon>Pterygota</taxon>
        <taxon>Neoptera</taxon>
        <taxon>Endopterygota</taxon>
        <taxon>Hymenoptera</taxon>
        <taxon>Cephoidea</taxon>
        <taxon>Cephidae</taxon>
        <taxon>Cephus</taxon>
    </lineage>
</organism>
<dbReference type="FunFam" id="3.30.160.60:FF:001498">
    <property type="entry name" value="Zinc finger protein 404"/>
    <property type="match status" value="1"/>
</dbReference>
<feature type="domain" description="ZAD" evidence="12">
    <location>
        <begin position="11"/>
        <end position="86"/>
    </location>
</feature>
<keyword evidence="13" id="KW-1185">Reference proteome</keyword>
<name>A0AAJ7BRU0_CEPCN</name>
<evidence type="ECO:0000259" key="12">
    <source>
        <dbReference type="PROSITE" id="PS51915"/>
    </source>
</evidence>
<gene>
    <name evidence="14" type="primary">LOC107266262</name>
</gene>
<dbReference type="InterPro" id="IPR012934">
    <property type="entry name" value="Znf_AD"/>
</dbReference>
<dbReference type="GO" id="GO:0005634">
    <property type="term" value="C:nucleus"/>
    <property type="evidence" value="ECO:0007669"/>
    <property type="project" value="UniProtKB-SubCell"/>
</dbReference>
<feature type="compositionally biased region" description="Low complexity" evidence="10">
    <location>
        <begin position="655"/>
        <end position="691"/>
    </location>
</feature>
<feature type="region of interest" description="Disordered" evidence="10">
    <location>
        <begin position="652"/>
        <end position="704"/>
    </location>
</feature>
<feature type="region of interest" description="Disordered" evidence="10">
    <location>
        <begin position="202"/>
        <end position="285"/>
    </location>
</feature>
<dbReference type="SMART" id="SM00868">
    <property type="entry name" value="zf-AD"/>
    <property type="match status" value="1"/>
</dbReference>
<dbReference type="FunFam" id="3.30.160.60:FF:001119">
    <property type="entry name" value="zinc finger protein 408"/>
    <property type="match status" value="1"/>
</dbReference>
<keyword evidence="3" id="KW-0677">Repeat</keyword>
<dbReference type="RefSeq" id="XP_015592053.1">
    <property type="nucleotide sequence ID" value="XM_015736567.2"/>
</dbReference>
<dbReference type="PROSITE" id="PS50157">
    <property type="entry name" value="ZINC_FINGER_C2H2_2"/>
    <property type="match status" value="5"/>
</dbReference>
<dbReference type="Pfam" id="PF13912">
    <property type="entry name" value="zf-C2H2_6"/>
    <property type="match status" value="1"/>
</dbReference>
<dbReference type="KEGG" id="ccin:107266262"/>
<keyword evidence="5 8" id="KW-0862">Zinc</keyword>
<dbReference type="FunFam" id="3.30.160.60:FF:000100">
    <property type="entry name" value="Zinc finger 45-like"/>
    <property type="match status" value="1"/>
</dbReference>
<reference evidence="14" key="1">
    <citation type="submission" date="2025-08" db="UniProtKB">
        <authorList>
            <consortium name="RefSeq"/>
        </authorList>
    </citation>
    <scope>IDENTIFICATION</scope>
</reference>
<sequence>MSGYRRVNYYELCRLCTSSEGDKINIFRDEGRRRQLQTKIQTYLPIQVLEGDSLPKIVCHECVKKLESYIEFRETVVSAEGMLESYFTSLRFSEDFLKEGKVYVKSNVKERPSSPQEDPLKLEKIPSPSQVSANQIATTEEQSQQQQHPQSLVVSNVNGSNIQIISGVQARVQQYKCAMQMQPGGVAAAVLEATAETHYSYQQQTSQPVTQQQQPQTNQTQSQLPQQQNQPQTAQMQQVQNQIQSQSQITQQIQPQRQLNQQQTQPTQINQQQNPSQQIGQQQPQAQITQQIQQLQRQHREFEKQQRQLQQIEKQQVQISQQDAQQHQQQQQAQIVQHQNNNVILKSEPTVEQSQQVIRKVQAESQENDAGNPNVQTYTTVQASPEVLLSLGFKEAALAAQAASGRDDKEFKDYVKNNSDDGVSRSSIGQISEFLRIRTVPESTSLITVNPQAISQSSRNIICCECGENFSSNSQLNGHTCTAQPLLSEVSDVGIKDESAQTNGSSFSCDVCGKPFKRKEHLFQHRKLHTGERPYVCTTCAKAFSRKEHLVRHSVSHTGQKMHECEMCGKSFSRKDNLHKHRKTHGVSGPYICETCGKSFVVKHYYLMHLTTHAPSIVGGIGCQDPLPYKCDICMKAFSVKQYLTTHKLRHRSKNNSNHGNNTSNVQQQQQLQPSTTPNGVNVTSSNVTNSAANINPSNGQSGTSVVEIQSVIERNDQTNNGAFTSNQYHGNVQQFQ</sequence>
<feature type="domain" description="C2H2-type" evidence="11">
    <location>
        <begin position="507"/>
        <end position="534"/>
    </location>
</feature>
<dbReference type="PANTHER" id="PTHR16515">
    <property type="entry name" value="PR DOMAIN ZINC FINGER PROTEIN"/>
    <property type="match status" value="1"/>
</dbReference>
<feature type="domain" description="C2H2-type" evidence="11">
    <location>
        <begin position="629"/>
        <end position="656"/>
    </location>
</feature>
<evidence type="ECO:0000256" key="8">
    <source>
        <dbReference type="PROSITE-ProRule" id="PRU01263"/>
    </source>
</evidence>
<dbReference type="GO" id="GO:0010468">
    <property type="term" value="P:regulation of gene expression"/>
    <property type="evidence" value="ECO:0007669"/>
    <property type="project" value="TreeGrafter"/>
</dbReference>
<evidence type="ECO:0000256" key="10">
    <source>
        <dbReference type="SAM" id="MobiDB-lite"/>
    </source>
</evidence>
<dbReference type="InterPro" id="IPR036236">
    <property type="entry name" value="Znf_C2H2_sf"/>
</dbReference>
<feature type="binding site" evidence="8">
    <location>
        <position position="13"/>
    </location>
    <ligand>
        <name>Zn(2+)</name>
        <dbReference type="ChEBI" id="CHEBI:29105"/>
    </ligand>
</feature>
<accession>A0AAJ7BRU0</accession>
<dbReference type="AlphaFoldDB" id="A0AAJ7BRU0"/>
<evidence type="ECO:0000256" key="4">
    <source>
        <dbReference type="ARBA" id="ARBA00022771"/>
    </source>
</evidence>
<feature type="binding site" evidence="8">
    <location>
        <position position="59"/>
    </location>
    <ligand>
        <name>Zn(2+)</name>
        <dbReference type="ChEBI" id="CHEBI:29105"/>
    </ligand>
</feature>